<gene>
    <name evidence="4" type="ORF">ONZ51_g1668</name>
</gene>
<feature type="transmembrane region" description="Helical" evidence="2">
    <location>
        <begin position="59"/>
        <end position="79"/>
    </location>
</feature>
<protein>
    <recommendedName>
        <fullName evidence="3">DUF6533 domain-containing protein</fullName>
    </recommendedName>
</protein>
<evidence type="ECO:0000256" key="2">
    <source>
        <dbReference type="SAM" id="Phobius"/>
    </source>
</evidence>
<proteinExistence type="predicted"/>
<evidence type="ECO:0000313" key="5">
    <source>
        <dbReference type="Proteomes" id="UP001215151"/>
    </source>
</evidence>
<feature type="transmembrane region" description="Helical" evidence="2">
    <location>
        <begin position="166"/>
        <end position="187"/>
    </location>
</feature>
<name>A0AAD7XFL8_9APHY</name>
<dbReference type="Pfam" id="PF20151">
    <property type="entry name" value="DUF6533"/>
    <property type="match status" value="1"/>
</dbReference>
<feature type="transmembrane region" description="Helical" evidence="2">
    <location>
        <begin position="208"/>
        <end position="230"/>
    </location>
</feature>
<dbReference type="Proteomes" id="UP001215151">
    <property type="component" value="Unassembled WGS sequence"/>
</dbReference>
<accession>A0AAD7XFL8</accession>
<feature type="transmembrane region" description="Helical" evidence="2">
    <location>
        <begin position="20"/>
        <end position="39"/>
    </location>
</feature>
<feature type="compositionally biased region" description="Acidic residues" evidence="1">
    <location>
        <begin position="334"/>
        <end position="343"/>
    </location>
</feature>
<reference evidence="4" key="1">
    <citation type="submission" date="2022-11" db="EMBL/GenBank/DDBJ databases">
        <title>Genome Sequence of Cubamyces cubensis.</title>
        <authorList>
            <person name="Buettner E."/>
        </authorList>
    </citation>
    <scope>NUCLEOTIDE SEQUENCE</scope>
    <source>
        <strain evidence="4">MPL-01</strain>
    </source>
</reference>
<keyword evidence="2" id="KW-1133">Transmembrane helix</keyword>
<dbReference type="InterPro" id="IPR045340">
    <property type="entry name" value="DUF6533"/>
</dbReference>
<feature type="transmembrane region" description="Helical" evidence="2">
    <location>
        <begin position="128"/>
        <end position="146"/>
    </location>
</feature>
<sequence>MSSSETVAAAEAIVANRSFFFISNCALFAEAALIFHEYFITLDSEVRLIWRRRITGASILFFLNRYIMIFDNVITLASYPARTRTGYMCAALGWMDVVLNLLPYFIWNAFSTMRVYAISGRDWRIASIVCFLMIGPIASNVYNIPFEKPDNMPPPYNCQFDNALTLQTHNIIPLIAGDAIVLIVTWWKTYRLKKAADEARVKMSIVDMLLRDGTMYFGTMVVLNVLHIMVNYVVKVSFLGDVVDVLTSILVSRFIMNLRNIDAKDTGQITRSINSDPGLGSWHATREGDGGRGTLVFASGRFGDSMGGPLEHSTMLARSEFEYDSEMEARPSDDDVERADEELVGVQNEKTSSENASTTIDGRTSSPAA</sequence>
<comment type="caution">
    <text evidence="4">The sequence shown here is derived from an EMBL/GenBank/DDBJ whole genome shotgun (WGS) entry which is preliminary data.</text>
</comment>
<organism evidence="4 5">
    <name type="scientific">Trametes cubensis</name>
    <dbReference type="NCBI Taxonomy" id="1111947"/>
    <lineage>
        <taxon>Eukaryota</taxon>
        <taxon>Fungi</taxon>
        <taxon>Dikarya</taxon>
        <taxon>Basidiomycota</taxon>
        <taxon>Agaricomycotina</taxon>
        <taxon>Agaricomycetes</taxon>
        <taxon>Polyporales</taxon>
        <taxon>Polyporaceae</taxon>
        <taxon>Trametes</taxon>
    </lineage>
</organism>
<feature type="compositionally biased region" description="Polar residues" evidence="1">
    <location>
        <begin position="348"/>
        <end position="369"/>
    </location>
</feature>
<dbReference type="EMBL" id="JAPEVG010000023">
    <property type="protein sequence ID" value="KAJ8495541.1"/>
    <property type="molecule type" value="Genomic_DNA"/>
</dbReference>
<dbReference type="AlphaFoldDB" id="A0AAD7XFL8"/>
<keyword evidence="2" id="KW-0812">Transmembrane</keyword>
<evidence type="ECO:0000256" key="1">
    <source>
        <dbReference type="SAM" id="MobiDB-lite"/>
    </source>
</evidence>
<evidence type="ECO:0000313" key="4">
    <source>
        <dbReference type="EMBL" id="KAJ8495541.1"/>
    </source>
</evidence>
<keyword evidence="2" id="KW-0472">Membrane</keyword>
<evidence type="ECO:0000259" key="3">
    <source>
        <dbReference type="Pfam" id="PF20151"/>
    </source>
</evidence>
<feature type="domain" description="DUF6533" evidence="3">
    <location>
        <begin position="26"/>
        <end position="70"/>
    </location>
</feature>
<keyword evidence="5" id="KW-1185">Reference proteome</keyword>
<feature type="region of interest" description="Disordered" evidence="1">
    <location>
        <begin position="324"/>
        <end position="369"/>
    </location>
</feature>
<feature type="transmembrane region" description="Helical" evidence="2">
    <location>
        <begin position="85"/>
        <end position="107"/>
    </location>
</feature>